<dbReference type="Pfam" id="PF07776">
    <property type="entry name" value="zf-AD"/>
    <property type="match status" value="1"/>
</dbReference>
<feature type="domain" description="C2H2-type" evidence="10">
    <location>
        <begin position="271"/>
        <end position="298"/>
    </location>
</feature>
<dbReference type="FunFam" id="3.30.160.60:FF:000478">
    <property type="entry name" value="Zinc finger protein 133"/>
    <property type="match status" value="1"/>
</dbReference>
<dbReference type="FunFam" id="3.30.160.60:FF:000038">
    <property type="entry name" value="Zinc finger protein 624"/>
    <property type="match status" value="1"/>
</dbReference>
<evidence type="ECO:0000256" key="7">
    <source>
        <dbReference type="PROSITE-ProRule" id="PRU00042"/>
    </source>
</evidence>
<evidence type="ECO:0000259" key="11">
    <source>
        <dbReference type="PROSITE" id="PS51915"/>
    </source>
</evidence>
<dbReference type="PANTHER" id="PTHR24394:SF29">
    <property type="entry name" value="MYONEURIN"/>
    <property type="match status" value="1"/>
</dbReference>
<proteinExistence type="predicted"/>
<feature type="compositionally biased region" description="Basic and acidic residues" evidence="9">
    <location>
        <begin position="360"/>
        <end position="371"/>
    </location>
</feature>
<feature type="domain" description="C2H2-type" evidence="10">
    <location>
        <begin position="621"/>
        <end position="644"/>
    </location>
</feature>
<dbReference type="PROSITE" id="PS00028">
    <property type="entry name" value="ZINC_FINGER_C2H2_1"/>
    <property type="match status" value="14"/>
</dbReference>
<dbReference type="Pfam" id="PF13912">
    <property type="entry name" value="zf-C2H2_6"/>
    <property type="match status" value="2"/>
</dbReference>
<dbReference type="GO" id="GO:1990837">
    <property type="term" value="F:sequence-specific double-stranded DNA binding"/>
    <property type="evidence" value="ECO:0007669"/>
    <property type="project" value="UniProtKB-ARBA"/>
</dbReference>
<feature type="domain" description="C2H2-type" evidence="10">
    <location>
        <begin position="187"/>
        <end position="214"/>
    </location>
</feature>
<dbReference type="InterPro" id="IPR036236">
    <property type="entry name" value="Znf_C2H2_sf"/>
</dbReference>
<feature type="domain" description="C2H2-type" evidence="10">
    <location>
        <begin position="536"/>
        <end position="564"/>
    </location>
</feature>
<dbReference type="FunFam" id="3.30.160.60:FF:000065">
    <property type="entry name" value="B-cell CLL/lymphoma 6, member B"/>
    <property type="match status" value="1"/>
</dbReference>
<organism evidence="12 13">
    <name type="scientific">Phyllotreta striolata</name>
    <name type="common">Striped flea beetle</name>
    <name type="synonym">Crioceris striolata</name>
    <dbReference type="NCBI Taxonomy" id="444603"/>
    <lineage>
        <taxon>Eukaryota</taxon>
        <taxon>Metazoa</taxon>
        <taxon>Ecdysozoa</taxon>
        <taxon>Arthropoda</taxon>
        <taxon>Hexapoda</taxon>
        <taxon>Insecta</taxon>
        <taxon>Pterygota</taxon>
        <taxon>Neoptera</taxon>
        <taxon>Endopterygota</taxon>
        <taxon>Coleoptera</taxon>
        <taxon>Polyphaga</taxon>
        <taxon>Cucujiformia</taxon>
        <taxon>Chrysomeloidea</taxon>
        <taxon>Chrysomelidae</taxon>
        <taxon>Galerucinae</taxon>
        <taxon>Alticini</taxon>
        <taxon>Phyllotreta</taxon>
    </lineage>
</organism>
<feature type="domain" description="C2H2-type" evidence="10">
    <location>
        <begin position="825"/>
        <end position="848"/>
    </location>
</feature>
<dbReference type="PANTHER" id="PTHR24394">
    <property type="entry name" value="ZINC FINGER PROTEIN"/>
    <property type="match status" value="1"/>
</dbReference>
<evidence type="ECO:0000313" key="12">
    <source>
        <dbReference type="EMBL" id="CAG9863373.1"/>
    </source>
</evidence>
<dbReference type="FunFam" id="3.30.160.60:FF:000100">
    <property type="entry name" value="Zinc finger 45-like"/>
    <property type="match status" value="1"/>
</dbReference>
<keyword evidence="5 8" id="KW-0862">Zinc</keyword>
<keyword evidence="13" id="KW-1185">Reference proteome</keyword>
<dbReference type="PROSITE" id="PS51915">
    <property type="entry name" value="ZAD"/>
    <property type="match status" value="1"/>
</dbReference>
<feature type="compositionally biased region" description="Basic and acidic residues" evidence="9">
    <location>
        <begin position="462"/>
        <end position="471"/>
    </location>
</feature>
<evidence type="ECO:0000256" key="1">
    <source>
        <dbReference type="ARBA" id="ARBA00004123"/>
    </source>
</evidence>
<protein>
    <submittedName>
        <fullName evidence="12">Uncharacterized protein</fullName>
    </submittedName>
</protein>
<comment type="subcellular location">
    <subcellularLocation>
        <location evidence="1">Nucleus</location>
    </subcellularLocation>
</comment>
<feature type="compositionally biased region" description="Basic residues" evidence="9">
    <location>
        <begin position="495"/>
        <end position="515"/>
    </location>
</feature>
<dbReference type="FunFam" id="3.30.160.60:FF:000303">
    <property type="entry name" value="Zinc finger protein 41"/>
    <property type="match status" value="1"/>
</dbReference>
<feature type="compositionally biased region" description="Basic and acidic residues" evidence="9">
    <location>
        <begin position="424"/>
        <end position="445"/>
    </location>
</feature>
<evidence type="ECO:0000256" key="8">
    <source>
        <dbReference type="PROSITE-ProRule" id="PRU01263"/>
    </source>
</evidence>
<dbReference type="Pfam" id="PF00096">
    <property type="entry name" value="zf-C2H2"/>
    <property type="match status" value="9"/>
</dbReference>
<dbReference type="SUPFAM" id="SSF57716">
    <property type="entry name" value="Glucocorticoid receptor-like (DNA-binding domain)"/>
    <property type="match status" value="1"/>
</dbReference>
<feature type="domain" description="C2H2-type" evidence="10">
    <location>
        <begin position="742"/>
        <end position="769"/>
    </location>
</feature>
<feature type="domain" description="C2H2-type" evidence="10">
    <location>
        <begin position="593"/>
        <end position="620"/>
    </location>
</feature>
<sequence>METENVNLNLICRTCKCVGPQMRSLFEGFENPHQSPRIDEMLMACASVQVMCGDGLPTLICQICVEQLKNAFVFKRQVEKVDMGLREYAKNLKVNEIKQELQNSEFMVDVSESLNTLDSILSEQQETTKSIPSNGELLPSGQPKFETDYIQFMDNNQMLLTCRECAKMFTTLEGLRCHKRVHSGGMYKCKQCDKEYTRLNHLQRHEQSHNRRKVHVCRICSKTLTRMEHLKRHLVTHLREKPFACKTCNRGFNRIEHLHNHAPRCKGDTVYPCDICNKAFNREDSLEVHKKMHDNQAPKLPTIENLDNIEDHYYQIDQDNSTVDFSDHSDVDDCFEPHVEVTETEDDKMKVAAEISNQVHDLEDKSIHSDGDNDDAMSLGGGDDSEADEADKDIDDNEPEDSSEEREHSQMPLGHEIPDEDKSEDVKIDPGKLQDNDDEFIKDVLADVDGDESFADDDDSDKDSADSDYTPKKPVVKVKRGRGRPRKNPDEPPKPKKMKMGKTPGKRGRKPGSKNKVKEPGEISLKCEKDEEYGEFPCPICNEMFHSILKLDKHARFKHEGEKIHKCNVCNKEFARINHLKRHVTSHSTIKPFRCTVCTKSFNRRDHLNQHQKLHDRQNDHECDICQKPFSRADHLAKHKASKHGIGERISIGEKKYECPLCHKFFTTEKYRDVHVAGHNGKMEYSCKVCEKTFLSKSHLTEHMKFHNEHSKKFLCSECGQRFIRNDYLVIHMRRHRGEKPFKCKYCGKGFPRTTDLTVHERYHTGEKTHLCTICGRGFGRAYNLTVHMRTHTGEKPYQCTYCDAAFAQGNDLKAHIRRHTGERFQCDLCSESFLMGYLLTQHKRTVHGLNVVSNIRRLQPIHKQENPEEPPPITIPLPKPVIPDNVMFNALHANALHANALHANALHANALHAQLAAAQLHLARE</sequence>
<dbReference type="Pfam" id="PF12874">
    <property type="entry name" value="zf-met"/>
    <property type="match status" value="1"/>
</dbReference>
<accession>A0A9N9XSG3</accession>
<evidence type="ECO:0000259" key="10">
    <source>
        <dbReference type="PROSITE" id="PS50157"/>
    </source>
</evidence>
<keyword evidence="6" id="KW-0539">Nucleus</keyword>
<dbReference type="FunFam" id="3.30.160.60:FF:001119">
    <property type="entry name" value="zinc finger protein 408"/>
    <property type="match status" value="1"/>
</dbReference>
<dbReference type="SUPFAM" id="SSF57667">
    <property type="entry name" value="beta-beta-alpha zinc fingers"/>
    <property type="match status" value="9"/>
</dbReference>
<dbReference type="GO" id="GO:0005634">
    <property type="term" value="C:nucleus"/>
    <property type="evidence" value="ECO:0007669"/>
    <property type="project" value="UniProtKB-SubCell"/>
</dbReference>
<feature type="region of interest" description="Disordered" evidence="9">
    <location>
        <begin position="359"/>
        <end position="522"/>
    </location>
</feature>
<feature type="binding site" evidence="8">
    <location>
        <position position="64"/>
    </location>
    <ligand>
        <name>Zn(2+)</name>
        <dbReference type="ChEBI" id="CHEBI:29105"/>
    </ligand>
</feature>
<evidence type="ECO:0000256" key="5">
    <source>
        <dbReference type="ARBA" id="ARBA00022833"/>
    </source>
</evidence>
<dbReference type="EMBL" id="OU900099">
    <property type="protein sequence ID" value="CAG9863373.1"/>
    <property type="molecule type" value="Genomic_DNA"/>
</dbReference>
<gene>
    <name evidence="12" type="ORF">PHYEVI_LOCUS9665</name>
</gene>
<feature type="compositionally biased region" description="Basic residues" evidence="9">
    <location>
        <begin position="474"/>
        <end position="486"/>
    </location>
</feature>
<feature type="compositionally biased region" description="Acidic residues" evidence="9">
    <location>
        <begin position="446"/>
        <end position="461"/>
    </location>
</feature>
<dbReference type="Gene3D" id="3.30.160.60">
    <property type="entry name" value="Classic Zinc Finger"/>
    <property type="match status" value="11"/>
</dbReference>
<dbReference type="InterPro" id="IPR012934">
    <property type="entry name" value="Znf_AD"/>
</dbReference>
<reference evidence="12" key="1">
    <citation type="submission" date="2022-01" db="EMBL/GenBank/DDBJ databases">
        <authorList>
            <person name="King R."/>
        </authorList>
    </citation>
    <scope>NUCLEOTIDE SEQUENCE</scope>
</reference>
<feature type="domain" description="C2H2-type" evidence="10">
    <location>
        <begin position="215"/>
        <end position="242"/>
    </location>
</feature>
<feature type="binding site" evidence="8">
    <location>
        <position position="12"/>
    </location>
    <ligand>
        <name>Zn(2+)</name>
        <dbReference type="ChEBI" id="CHEBI:29105"/>
    </ligand>
</feature>
<dbReference type="SMART" id="SM00355">
    <property type="entry name" value="ZnF_C2H2"/>
    <property type="match status" value="16"/>
</dbReference>
<feature type="binding site" evidence="8">
    <location>
        <position position="15"/>
    </location>
    <ligand>
        <name>Zn(2+)</name>
        <dbReference type="ChEBI" id="CHEBI:29105"/>
    </ligand>
</feature>
<feature type="domain" description="C2H2-type" evidence="10">
    <location>
        <begin position="657"/>
        <end position="684"/>
    </location>
</feature>
<keyword evidence="3" id="KW-0677">Repeat</keyword>
<dbReference type="PROSITE" id="PS50157">
    <property type="entry name" value="ZINC_FINGER_C2H2_2"/>
    <property type="match status" value="15"/>
</dbReference>
<dbReference type="Proteomes" id="UP001153712">
    <property type="component" value="Chromosome 6"/>
</dbReference>
<dbReference type="Gene3D" id="3.40.1800.20">
    <property type="match status" value="1"/>
</dbReference>
<feature type="domain" description="C2H2-type" evidence="10">
    <location>
        <begin position="160"/>
        <end position="187"/>
    </location>
</feature>
<evidence type="ECO:0000256" key="4">
    <source>
        <dbReference type="ARBA" id="ARBA00022771"/>
    </source>
</evidence>
<dbReference type="InterPro" id="IPR013087">
    <property type="entry name" value="Znf_C2H2_type"/>
</dbReference>
<evidence type="ECO:0000256" key="2">
    <source>
        <dbReference type="ARBA" id="ARBA00022723"/>
    </source>
</evidence>
<keyword evidence="2 8" id="KW-0479">Metal-binding</keyword>
<dbReference type="SMART" id="SM00868">
    <property type="entry name" value="zf-AD"/>
    <property type="match status" value="1"/>
</dbReference>
<feature type="domain" description="C2H2-type" evidence="10">
    <location>
        <begin position="565"/>
        <end position="592"/>
    </location>
</feature>
<dbReference type="OrthoDB" id="654211at2759"/>
<dbReference type="FunFam" id="3.30.160.60:FF:000446">
    <property type="entry name" value="Zinc finger protein"/>
    <property type="match status" value="1"/>
</dbReference>
<feature type="domain" description="ZAD" evidence="11">
    <location>
        <begin position="10"/>
        <end position="88"/>
    </location>
</feature>
<evidence type="ECO:0000256" key="9">
    <source>
        <dbReference type="SAM" id="MobiDB-lite"/>
    </source>
</evidence>
<evidence type="ECO:0000313" key="13">
    <source>
        <dbReference type="Proteomes" id="UP001153712"/>
    </source>
</evidence>
<feature type="compositionally biased region" description="Acidic residues" evidence="9">
    <location>
        <begin position="383"/>
        <end position="404"/>
    </location>
</feature>
<feature type="domain" description="C2H2-type" evidence="10">
    <location>
        <begin position="798"/>
        <end position="825"/>
    </location>
</feature>
<feature type="binding site" evidence="8">
    <location>
        <position position="61"/>
    </location>
    <ligand>
        <name>Zn(2+)</name>
        <dbReference type="ChEBI" id="CHEBI:29105"/>
    </ligand>
</feature>
<evidence type="ECO:0000256" key="6">
    <source>
        <dbReference type="ARBA" id="ARBA00023242"/>
    </source>
</evidence>
<keyword evidence="4 7" id="KW-0863">Zinc-finger</keyword>
<name>A0A9N9XSG3_PHYSR</name>
<dbReference type="GO" id="GO:0000981">
    <property type="term" value="F:DNA-binding transcription factor activity, RNA polymerase II-specific"/>
    <property type="evidence" value="ECO:0007669"/>
    <property type="project" value="TreeGrafter"/>
</dbReference>
<feature type="domain" description="C2H2-type" evidence="10">
    <location>
        <begin position="685"/>
        <end position="712"/>
    </location>
</feature>
<evidence type="ECO:0000256" key="3">
    <source>
        <dbReference type="ARBA" id="ARBA00022737"/>
    </source>
</evidence>
<dbReference type="AlphaFoldDB" id="A0A9N9XSG3"/>
<dbReference type="GO" id="GO:0008270">
    <property type="term" value="F:zinc ion binding"/>
    <property type="evidence" value="ECO:0007669"/>
    <property type="project" value="UniProtKB-UniRule"/>
</dbReference>
<feature type="domain" description="C2H2-type" evidence="10">
    <location>
        <begin position="770"/>
        <end position="797"/>
    </location>
</feature>
<feature type="domain" description="C2H2-type" evidence="10">
    <location>
        <begin position="714"/>
        <end position="741"/>
    </location>
</feature>